<comment type="caution">
    <text evidence="7">The sequence shown here is derived from an EMBL/GenBank/DDBJ whole genome shotgun (WGS) entry which is preliminary data.</text>
</comment>
<dbReference type="InterPro" id="IPR043428">
    <property type="entry name" value="LivM-like"/>
</dbReference>
<feature type="transmembrane region" description="Helical" evidence="6">
    <location>
        <begin position="133"/>
        <end position="148"/>
    </location>
</feature>
<reference evidence="7 8" key="1">
    <citation type="submission" date="2024-09" db="EMBL/GenBank/DDBJ databases">
        <authorList>
            <person name="Sun Q."/>
            <person name="Mori K."/>
        </authorList>
    </citation>
    <scope>NUCLEOTIDE SEQUENCE [LARGE SCALE GENOMIC DNA]</scope>
    <source>
        <strain evidence="7 8">JCM 13519</strain>
    </source>
</reference>
<organism evidence="7 8">
    <name type="scientific">Arthrobacter methylotrophus</name>
    <dbReference type="NCBI Taxonomy" id="121291"/>
    <lineage>
        <taxon>Bacteria</taxon>
        <taxon>Bacillati</taxon>
        <taxon>Actinomycetota</taxon>
        <taxon>Actinomycetes</taxon>
        <taxon>Micrococcales</taxon>
        <taxon>Micrococcaceae</taxon>
        <taxon>Arthrobacter</taxon>
    </lineage>
</organism>
<dbReference type="PANTHER" id="PTHR30482:SF10">
    <property type="entry name" value="HIGH-AFFINITY BRANCHED-CHAIN AMINO ACID TRANSPORT PROTEIN BRAE"/>
    <property type="match status" value="1"/>
</dbReference>
<keyword evidence="2" id="KW-1003">Cell membrane</keyword>
<feature type="transmembrane region" description="Helical" evidence="6">
    <location>
        <begin position="187"/>
        <end position="208"/>
    </location>
</feature>
<evidence type="ECO:0000256" key="3">
    <source>
        <dbReference type="ARBA" id="ARBA00022692"/>
    </source>
</evidence>
<evidence type="ECO:0000313" key="8">
    <source>
        <dbReference type="Proteomes" id="UP001589536"/>
    </source>
</evidence>
<gene>
    <name evidence="7" type="ORF">ACFFPI_00850</name>
</gene>
<feature type="transmembrane region" description="Helical" evidence="6">
    <location>
        <begin position="323"/>
        <end position="346"/>
    </location>
</feature>
<evidence type="ECO:0000256" key="5">
    <source>
        <dbReference type="ARBA" id="ARBA00023136"/>
    </source>
</evidence>
<dbReference type="PANTHER" id="PTHR30482">
    <property type="entry name" value="HIGH-AFFINITY BRANCHED-CHAIN AMINO ACID TRANSPORT SYSTEM PERMEASE"/>
    <property type="match status" value="1"/>
</dbReference>
<evidence type="ECO:0000256" key="4">
    <source>
        <dbReference type="ARBA" id="ARBA00022989"/>
    </source>
</evidence>
<evidence type="ECO:0000256" key="6">
    <source>
        <dbReference type="SAM" id="Phobius"/>
    </source>
</evidence>
<evidence type="ECO:0000256" key="2">
    <source>
        <dbReference type="ARBA" id="ARBA00022475"/>
    </source>
</evidence>
<dbReference type="InterPro" id="IPR001851">
    <property type="entry name" value="ABC_transp_permease"/>
</dbReference>
<accession>A0ABV5UMH7</accession>
<dbReference type="Proteomes" id="UP001589536">
    <property type="component" value="Unassembled WGS sequence"/>
</dbReference>
<comment type="subcellular location">
    <subcellularLocation>
        <location evidence="1">Cell membrane</location>
        <topology evidence="1">Multi-pass membrane protein</topology>
    </subcellularLocation>
</comment>
<feature type="transmembrane region" description="Helical" evidence="6">
    <location>
        <begin position="103"/>
        <end position="126"/>
    </location>
</feature>
<protein>
    <submittedName>
        <fullName evidence="7">Branched-chain amino acid ABC transporter permease</fullName>
    </submittedName>
</protein>
<dbReference type="CDD" id="cd06581">
    <property type="entry name" value="TM_PBP1_LivM_like"/>
    <property type="match status" value="1"/>
</dbReference>
<proteinExistence type="predicted"/>
<feature type="transmembrane region" description="Helical" evidence="6">
    <location>
        <begin position="26"/>
        <end position="45"/>
    </location>
</feature>
<keyword evidence="3 6" id="KW-0812">Transmembrane</keyword>
<sequence length="366" mass="38079">MTVLQSPKSKSAPRAAAHHPRAIPRIVKWAALLVALIAYIGSPLMLDDARLGVLSLCAVYAIASIGLTLLTGKTGQVTMAMPFFMGVGAYGAAYFGAQLGLPFGAYTLLALAIGAGLGALTGFLSIRLGGDELAITTLGILMVGQYVFNEWKTVTGGESGISLRSASIALGPVDFAALGDFTRSQSMFWLTWGILAVAAYLAGSIVVFRPGRAMQAIHDSERSAEAVGVNVRSYKIQVSALAGGLGALAGVLYAVLQQFVSPTAFGISTSILLFAMIVIGGMGRVSGAILGAVVVWSAQQLIAQESQGPVLSLFLKTTESGPGLMTVGAFNILAYGLMIVLLLMYAPKGLVSLWDFGVATWRRRAG</sequence>
<keyword evidence="5 6" id="KW-0472">Membrane</keyword>
<keyword evidence="4 6" id="KW-1133">Transmembrane helix</keyword>
<feature type="transmembrane region" description="Helical" evidence="6">
    <location>
        <begin position="51"/>
        <end position="70"/>
    </location>
</feature>
<dbReference type="RefSeq" id="WP_345049818.1">
    <property type="nucleotide sequence ID" value="NZ_BAABED010000001.1"/>
</dbReference>
<name>A0ABV5UMH7_9MICC</name>
<evidence type="ECO:0000256" key="1">
    <source>
        <dbReference type="ARBA" id="ARBA00004651"/>
    </source>
</evidence>
<feature type="transmembrane region" description="Helical" evidence="6">
    <location>
        <begin position="238"/>
        <end position="256"/>
    </location>
</feature>
<evidence type="ECO:0000313" key="7">
    <source>
        <dbReference type="EMBL" id="MFB9712705.1"/>
    </source>
</evidence>
<dbReference type="EMBL" id="JBHMBH010000006">
    <property type="protein sequence ID" value="MFB9712705.1"/>
    <property type="molecule type" value="Genomic_DNA"/>
</dbReference>
<keyword evidence="8" id="KW-1185">Reference proteome</keyword>
<feature type="transmembrane region" description="Helical" evidence="6">
    <location>
        <begin position="77"/>
        <end position="97"/>
    </location>
</feature>
<dbReference type="Pfam" id="PF02653">
    <property type="entry name" value="BPD_transp_2"/>
    <property type="match status" value="1"/>
</dbReference>